<reference evidence="1 2" key="1">
    <citation type="submission" date="2023-03" db="EMBL/GenBank/DDBJ databases">
        <title>WGS of Gossypium arboreum.</title>
        <authorList>
            <person name="Yu D."/>
        </authorList>
    </citation>
    <scope>NUCLEOTIDE SEQUENCE [LARGE SCALE GENOMIC DNA]</scope>
    <source>
        <tissue evidence="1">Leaf</tissue>
    </source>
</reference>
<gene>
    <name evidence="1" type="ORF">PVK06_020942</name>
</gene>
<protein>
    <submittedName>
        <fullName evidence="1">Uncharacterized protein</fullName>
    </submittedName>
</protein>
<name>A0ABR0PNP6_GOSAR</name>
<comment type="caution">
    <text evidence="1">The sequence shown here is derived from an EMBL/GenBank/DDBJ whole genome shotgun (WGS) entry which is preliminary data.</text>
</comment>
<accession>A0ABR0PNP6</accession>
<organism evidence="1 2">
    <name type="scientific">Gossypium arboreum</name>
    <name type="common">Tree cotton</name>
    <name type="synonym">Gossypium nanking</name>
    <dbReference type="NCBI Taxonomy" id="29729"/>
    <lineage>
        <taxon>Eukaryota</taxon>
        <taxon>Viridiplantae</taxon>
        <taxon>Streptophyta</taxon>
        <taxon>Embryophyta</taxon>
        <taxon>Tracheophyta</taxon>
        <taxon>Spermatophyta</taxon>
        <taxon>Magnoliopsida</taxon>
        <taxon>eudicotyledons</taxon>
        <taxon>Gunneridae</taxon>
        <taxon>Pentapetalae</taxon>
        <taxon>rosids</taxon>
        <taxon>malvids</taxon>
        <taxon>Malvales</taxon>
        <taxon>Malvaceae</taxon>
        <taxon>Malvoideae</taxon>
        <taxon>Gossypium</taxon>
    </lineage>
</organism>
<sequence length="126" mass="13719">MRGFIRASEGGLSTSPKMEVTPTVVPKTQVAIEGHVCISAEHTSYNLGSSLRSMDVSVNGSWQSCEPLEATYDVFSFKLSSEEIASVKNDLKVVEMRNAMFSMKGLKALGVDGIQLIFYQKEFGCG</sequence>
<dbReference type="Proteomes" id="UP001358586">
    <property type="component" value="Chromosome 6"/>
</dbReference>
<dbReference type="EMBL" id="JARKNE010000006">
    <property type="protein sequence ID" value="KAK5826037.1"/>
    <property type="molecule type" value="Genomic_DNA"/>
</dbReference>
<keyword evidence="2" id="KW-1185">Reference proteome</keyword>
<proteinExistence type="predicted"/>
<evidence type="ECO:0000313" key="2">
    <source>
        <dbReference type="Proteomes" id="UP001358586"/>
    </source>
</evidence>
<evidence type="ECO:0000313" key="1">
    <source>
        <dbReference type="EMBL" id="KAK5826037.1"/>
    </source>
</evidence>